<keyword evidence="2" id="KW-1133">Transmembrane helix</keyword>
<comment type="caution">
    <text evidence="3">The sequence shown here is derived from an EMBL/GenBank/DDBJ whole genome shotgun (WGS) entry which is preliminary data.</text>
</comment>
<keyword evidence="2" id="KW-0472">Membrane</keyword>
<dbReference type="EMBL" id="PYMA01000018">
    <property type="protein sequence ID" value="PSW14834.1"/>
    <property type="molecule type" value="Genomic_DNA"/>
</dbReference>
<evidence type="ECO:0000256" key="2">
    <source>
        <dbReference type="SAM" id="Phobius"/>
    </source>
</evidence>
<feature type="compositionally biased region" description="Polar residues" evidence="1">
    <location>
        <begin position="137"/>
        <end position="148"/>
    </location>
</feature>
<dbReference type="AlphaFoldDB" id="A0A2T3NIK3"/>
<accession>A0A2T3NIK3</accession>
<sequence>MQPEGYQAPDQPQTINSQGDQTLLTLLHSHVDNDEIIKIPFDVLFDNLDLSNDTYTNPELSIHPQDDSVTSDHFAFNQLSSFHNNPFSGQLLFDSPNPISMNSSYPTFSMSAISDRNVQPSQSSLFNNSFISLGSTEDQLSTSNNEATSDGVKAPDLDPPALPVLNETIEVSQPPANDSNSPTKPNLPSDFDSSEDSLTKINEPEIHFAWMAIILMIVVRYMTLNRN</sequence>
<proteinExistence type="predicted"/>
<evidence type="ECO:0000313" key="3">
    <source>
        <dbReference type="EMBL" id="PSW14834.1"/>
    </source>
</evidence>
<keyword evidence="2" id="KW-0812">Transmembrane</keyword>
<feature type="region of interest" description="Disordered" evidence="1">
    <location>
        <begin position="137"/>
        <end position="196"/>
    </location>
</feature>
<dbReference type="Proteomes" id="UP000241771">
    <property type="component" value="Unassembled WGS sequence"/>
</dbReference>
<name>A0A2T3NIK3_9GAMM</name>
<feature type="transmembrane region" description="Helical" evidence="2">
    <location>
        <begin position="206"/>
        <end position="223"/>
    </location>
</feature>
<reference evidence="3 4" key="1">
    <citation type="submission" date="2018-01" db="EMBL/GenBank/DDBJ databases">
        <title>Whole genome sequencing of Histamine producing bacteria.</title>
        <authorList>
            <person name="Butler K."/>
        </authorList>
    </citation>
    <scope>NUCLEOTIDE SEQUENCE [LARGE SCALE GENOMIC DNA]</scope>
    <source>
        <strain evidence="3 4">DSM 100436</strain>
    </source>
</reference>
<organism evidence="3 4">
    <name type="scientific">Photobacterium sanctipauli</name>
    <dbReference type="NCBI Taxonomy" id="1342794"/>
    <lineage>
        <taxon>Bacteria</taxon>
        <taxon>Pseudomonadati</taxon>
        <taxon>Pseudomonadota</taxon>
        <taxon>Gammaproteobacteria</taxon>
        <taxon>Vibrionales</taxon>
        <taxon>Vibrionaceae</taxon>
        <taxon>Photobacterium</taxon>
    </lineage>
</organism>
<keyword evidence="4" id="KW-1185">Reference proteome</keyword>
<feature type="compositionally biased region" description="Polar residues" evidence="1">
    <location>
        <begin position="169"/>
        <end position="186"/>
    </location>
</feature>
<protein>
    <submittedName>
        <fullName evidence="3">Uncharacterized protein</fullName>
    </submittedName>
</protein>
<evidence type="ECO:0000313" key="4">
    <source>
        <dbReference type="Proteomes" id="UP000241771"/>
    </source>
</evidence>
<evidence type="ECO:0000256" key="1">
    <source>
        <dbReference type="SAM" id="MobiDB-lite"/>
    </source>
</evidence>
<gene>
    <name evidence="3" type="ORF">C9I98_21880</name>
</gene>